<gene>
    <name evidence="6" type="ORF">JL193_01925</name>
</gene>
<dbReference type="InterPro" id="IPR014001">
    <property type="entry name" value="Helicase_ATP-bd"/>
</dbReference>
<evidence type="ECO:0000256" key="2">
    <source>
        <dbReference type="ARBA" id="ARBA00022801"/>
    </source>
</evidence>
<dbReference type="RefSeq" id="WP_207972230.1">
    <property type="nucleotide sequence ID" value="NZ_CP071795.1"/>
</dbReference>
<sequence length="203" mass="22883">MPFKKLHPHLKEKLAEFEIETPTPFQKLAIPTIKSGANVFCTALENSGKTTTLILTTLNKLKCEEVGTAPRAIVLAENNDKALNLYDVFLKYSKSSSVRVYVANEREHIDLLKSEIFEGVDVLIATPKTMHKLLLLEGVNTTQVKIFSIDDADFLTQKIYSADVLSITQSISKCQFVMYAQKMSPALRRFEDYFMPFAKIVSV</sequence>
<dbReference type="Pfam" id="PF00270">
    <property type="entry name" value="DEAD"/>
    <property type="match status" value="1"/>
</dbReference>
<reference evidence="6 7" key="1">
    <citation type="submission" date="2021-03" db="EMBL/GenBank/DDBJ databases">
        <title>Complete genome of Polaribacter_sp.G4M1.</title>
        <authorList>
            <person name="Jeong S.W."/>
            <person name="Bae J.W."/>
        </authorList>
    </citation>
    <scope>NUCLEOTIDE SEQUENCE [LARGE SCALE GENOMIC DNA]</scope>
    <source>
        <strain evidence="6 7">G4M1</strain>
    </source>
</reference>
<keyword evidence="7" id="KW-1185">Reference proteome</keyword>
<organism evidence="6 7">
    <name type="scientific">Polaribacter batillariae</name>
    <dbReference type="NCBI Taxonomy" id="2808900"/>
    <lineage>
        <taxon>Bacteria</taxon>
        <taxon>Pseudomonadati</taxon>
        <taxon>Bacteroidota</taxon>
        <taxon>Flavobacteriia</taxon>
        <taxon>Flavobacteriales</taxon>
        <taxon>Flavobacteriaceae</taxon>
    </lineage>
</organism>
<evidence type="ECO:0000313" key="6">
    <source>
        <dbReference type="EMBL" id="QTD38088.1"/>
    </source>
</evidence>
<dbReference type="Proteomes" id="UP000663935">
    <property type="component" value="Chromosome"/>
</dbReference>
<dbReference type="PANTHER" id="PTHR47960">
    <property type="entry name" value="DEAD-BOX ATP-DEPENDENT RNA HELICASE 50"/>
    <property type="match status" value="1"/>
</dbReference>
<proteinExistence type="predicted"/>
<keyword evidence="4" id="KW-0067">ATP-binding</keyword>
<dbReference type="GO" id="GO:0004386">
    <property type="term" value="F:helicase activity"/>
    <property type="evidence" value="ECO:0007669"/>
    <property type="project" value="UniProtKB-KW"/>
</dbReference>
<name>A0ABX7SXP7_9FLAO</name>
<evidence type="ECO:0000259" key="5">
    <source>
        <dbReference type="PROSITE" id="PS51192"/>
    </source>
</evidence>
<dbReference type="SUPFAM" id="SSF52540">
    <property type="entry name" value="P-loop containing nucleoside triphosphate hydrolases"/>
    <property type="match status" value="1"/>
</dbReference>
<evidence type="ECO:0000313" key="7">
    <source>
        <dbReference type="Proteomes" id="UP000663935"/>
    </source>
</evidence>
<protein>
    <submittedName>
        <fullName evidence="6">DEAD/DEAH box helicase</fullName>
    </submittedName>
</protein>
<evidence type="ECO:0000256" key="1">
    <source>
        <dbReference type="ARBA" id="ARBA00022741"/>
    </source>
</evidence>
<keyword evidence="1" id="KW-0547">Nucleotide-binding</keyword>
<dbReference type="PROSITE" id="PS51192">
    <property type="entry name" value="HELICASE_ATP_BIND_1"/>
    <property type="match status" value="1"/>
</dbReference>
<feature type="domain" description="Helicase ATP-binding" evidence="5">
    <location>
        <begin position="30"/>
        <end position="201"/>
    </location>
</feature>
<accession>A0ABX7SXP7</accession>
<dbReference type="EMBL" id="CP071795">
    <property type="protein sequence ID" value="QTD38088.1"/>
    <property type="molecule type" value="Genomic_DNA"/>
</dbReference>
<dbReference type="InterPro" id="IPR011545">
    <property type="entry name" value="DEAD/DEAH_box_helicase_dom"/>
</dbReference>
<dbReference type="Gene3D" id="3.40.50.300">
    <property type="entry name" value="P-loop containing nucleotide triphosphate hydrolases"/>
    <property type="match status" value="1"/>
</dbReference>
<dbReference type="SMART" id="SM00487">
    <property type="entry name" value="DEXDc"/>
    <property type="match status" value="1"/>
</dbReference>
<dbReference type="InterPro" id="IPR027417">
    <property type="entry name" value="P-loop_NTPase"/>
</dbReference>
<evidence type="ECO:0000256" key="4">
    <source>
        <dbReference type="ARBA" id="ARBA00022840"/>
    </source>
</evidence>
<keyword evidence="3 6" id="KW-0347">Helicase</keyword>
<evidence type="ECO:0000256" key="3">
    <source>
        <dbReference type="ARBA" id="ARBA00022806"/>
    </source>
</evidence>
<keyword evidence="2" id="KW-0378">Hydrolase</keyword>